<sequence length="57" mass="6719">MYTKGDICKYLNMYNIHYKLWPSQNLITYLKGLMRTIGITTIIFFPKSLNFVKLNGV</sequence>
<name>A0A0G0MSK2_9BACT</name>
<evidence type="ECO:0000313" key="2">
    <source>
        <dbReference type="Proteomes" id="UP000034799"/>
    </source>
</evidence>
<accession>A0A0G0MSK2</accession>
<evidence type="ECO:0000313" key="1">
    <source>
        <dbReference type="EMBL" id="KKR06118.1"/>
    </source>
</evidence>
<dbReference type="AlphaFoldDB" id="A0A0G0MSK2"/>
<proteinExistence type="predicted"/>
<gene>
    <name evidence="1" type="ORF">UT34_C0001G0158</name>
</gene>
<comment type="caution">
    <text evidence="1">The sequence shown here is derived from an EMBL/GenBank/DDBJ whole genome shotgun (WGS) entry which is preliminary data.</text>
</comment>
<dbReference type="Proteomes" id="UP000034799">
    <property type="component" value="Unassembled WGS sequence"/>
</dbReference>
<protein>
    <submittedName>
        <fullName evidence="1">Uncharacterized protein</fullName>
    </submittedName>
</protein>
<reference evidence="1 2" key="1">
    <citation type="journal article" date="2015" name="Nature">
        <title>rRNA introns, odd ribosomes, and small enigmatic genomes across a large radiation of phyla.</title>
        <authorList>
            <person name="Brown C.T."/>
            <person name="Hug L.A."/>
            <person name="Thomas B.C."/>
            <person name="Sharon I."/>
            <person name="Castelle C.J."/>
            <person name="Singh A."/>
            <person name="Wilkins M.J."/>
            <person name="Williams K.H."/>
            <person name="Banfield J.F."/>
        </authorList>
    </citation>
    <scope>NUCLEOTIDE SEQUENCE [LARGE SCALE GENOMIC DNA]</scope>
</reference>
<dbReference type="EMBL" id="LBWK01000001">
    <property type="protein sequence ID" value="KKR06118.1"/>
    <property type="molecule type" value="Genomic_DNA"/>
</dbReference>
<dbReference type="STRING" id="1619100.UT34_C0001G0158"/>
<organism evidence="1 2">
    <name type="scientific">candidate division WS6 bacterium GW2011_GWF2_39_15</name>
    <dbReference type="NCBI Taxonomy" id="1619100"/>
    <lineage>
        <taxon>Bacteria</taxon>
        <taxon>Candidatus Dojkabacteria</taxon>
    </lineage>
</organism>